<evidence type="ECO:0000313" key="1">
    <source>
        <dbReference type="EMBL" id="SLM48305.1"/>
    </source>
</evidence>
<dbReference type="InterPro" id="IPR021730">
    <property type="entry name" value="YdbH"/>
</dbReference>
<keyword evidence="2" id="KW-1185">Reference proteome</keyword>
<gene>
    <name evidence="1" type="ORF">NSJP_2133</name>
</gene>
<dbReference type="KEGG" id="nja:NSJP_2133"/>
<name>A0A1W1I5P7_9BACT</name>
<dbReference type="EMBL" id="LT828648">
    <property type="protein sequence ID" value="SLM48305.1"/>
    <property type="molecule type" value="Genomic_DNA"/>
</dbReference>
<dbReference type="AlphaFoldDB" id="A0A1W1I5P7"/>
<dbReference type="Proteomes" id="UP000192042">
    <property type="component" value="Chromosome I"/>
</dbReference>
<reference evidence="1 2" key="1">
    <citation type="submission" date="2017-03" db="EMBL/GenBank/DDBJ databases">
        <authorList>
            <person name="Afonso C.L."/>
            <person name="Miller P.J."/>
            <person name="Scott M.A."/>
            <person name="Spackman E."/>
            <person name="Goraichik I."/>
            <person name="Dimitrov K.M."/>
            <person name="Suarez D.L."/>
            <person name="Swayne D.E."/>
        </authorList>
    </citation>
    <scope>NUCLEOTIDE SEQUENCE [LARGE SCALE GENOMIC DNA]</scope>
    <source>
        <strain evidence="1">Genome sequencing of Nitrospira japonica strain NJ11</strain>
    </source>
</reference>
<proteinExistence type="predicted"/>
<accession>A0A1W1I5P7</accession>
<dbReference type="Pfam" id="PF11739">
    <property type="entry name" value="YdbH-like"/>
    <property type="match status" value="1"/>
</dbReference>
<sequence>MRKGLTAVTIGIALFGLAAAAWLLVPPSVSHLLERWLHHAGFEEATVRIALPEWGLISIPDVRLKQLLRDEALIIESKETIIRYSLSGLLAGRFDEVTLPDVRMELTAVPSSASPVPDGDDRRAQEQFLALFNVVTVSDLVRGIPILPWSHLQLGRLEITRQQATGPFRQLKVAGSVRQRGEGLLATITAQGNDTQAYELRVSDLTTGIMSVQFAAIGASSVPIISWRSETIVGEAHAQLRGIIDVNVQALAPFLALVLPAGSEWRETTGRIQANWVGTASTAAALASVWHDSGTQVNGTMQMVVKLPALSGVARKLTAGVTGTFSGNPGQLRWTIQPGTIATADIDSRKVAWLAAYRKFLPAGAQTFRIESKRGVSGELRAAGSPPSLRVQGPLTLSMDSAQDASHAEMSIALLTFRGSQLESAEGTFDVAGDLPRSLSEGLSAQKITGNVDGRFSVRNAEIHGSFLPSSSVTAVKFRRGAVSLDRGSMTLTDTPMFRFVPATGEWTISPATLTMRLPVLHRTDGEVTLQHVMLRLEEAGGAYLTKWKGRGTAVVQGVTIARQGARSIPADLTVRVMADEVAVKADIRVDTPDHVATADAEAEYILATHKGQARGKIGPIVFDRDKVRLRRLWSGWPYPVDVEGGKATATAELTWDGGPSDPVAIKSGTAVIELENLRGHYREFAFAGLRTTLDFVAVPPVKVVTSQPAKVEIASLNRGVEATNMSFTVHGESNLQEKSLVVEVRDARWEILGGTMTSQGVRADLSRPPYAVTVLARAVDLAKVLTLEQQKGLEGTGLLDGTIPVSVAPSGITVKDGLFESRPPGGIIRYHASSETSTALTDANASMKLVLQALNNFHYNVLQVDSQYGEDGILHLKARLEGRNPDMRQSPPIHFNLTVQESVPALLKSLRLVQDIETSVENRLVRP</sequence>
<protein>
    <submittedName>
        <fullName evidence="1">Uncharacterized protein</fullName>
    </submittedName>
</protein>
<organism evidence="1 2">
    <name type="scientific">Nitrospira japonica</name>
    <dbReference type="NCBI Taxonomy" id="1325564"/>
    <lineage>
        <taxon>Bacteria</taxon>
        <taxon>Pseudomonadati</taxon>
        <taxon>Nitrospirota</taxon>
        <taxon>Nitrospiria</taxon>
        <taxon>Nitrospirales</taxon>
        <taxon>Nitrospiraceae</taxon>
        <taxon>Nitrospira</taxon>
    </lineage>
</organism>
<dbReference type="STRING" id="1325564.NSJP_2133"/>
<dbReference type="RefSeq" id="WP_080886707.1">
    <property type="nucleotide sequence ID" value="NZ_LT828648.1"/>
</dbReference>
<evidence type="ECO:0000313" key="2">
    <source>
        <dbReference type="Proteomes" id="UP000192042"/>
    </source>
</evidence>
<dbReference type="OrthoDB" id="9759996at2"/>